<protein>
    <submittedName>
        <fullName evidence="3">Uncharacterized protein</fullName>
    </submittedName>
</protein>
<proteinExistence type="predicted"/>
<feature type="transmembrane region" description="Helical" evidence="2">
    <location>
        <begin position="215"/>
        <end position="241"/>
    </location>
</feature>
<keyword evidence="2" id="KW-0812">Transmembrane</keyword>
<accession>A0A1Y4QNK0</accession>
<feature type="transmembrane region" description="Helical" evidence="2">
    <location>
        <begin position="20"/>
        <end position="39"/>
    </location>
</feature>
<name>A0A1Y4QNK0_9FIRM</name>
<comment type="caution">
    <text evidence="3">The sequence shown here is derived from an EMBL/GenBank/DDBJ whole genome shotgun (WGS) entry which is preliminary data.</text>
</comment>
<feature type="transmembrane region" description="Helical" evidence="2">
    <location>
        <begin position="189"/>
        <end position="208"/>
    </location>
</feature>
<keyword evidence="2" id="KW-1133">Transmembrane helix</keyword>
<sequence>MKKSYNYKKGGQMMKKVINVFLTIIMACVVVLLVISLSIRTISTKTISNAFFEEEVSNNMKEVLANTFPDVSSENIDVLENVIKDNEAINEVANDLLNHISDSISSGNKVDSETILNEISVAIDRNVPVIEEALGKDIPEEQIKEIQSKLTDENSNLKNQIDQTVDKIENMDSSAKQVIKTYDALDNNVTKILCIISLVVIIVLLGIINKSFFKWSLFSGISLIVSGAIVGMIVPMIVNVVEVAVGQRLLGTTIDIAVNSLNMAGIICAVIGIVLIIVYAILNRRYRTYDRQYY</sequence>
<organism evidence="3 4">
    <name type="scientific">Thomasclavelia spiroformis</name>
    <dbReference type="NCBI Taxonomy" id="29348"/>
    <lineage>
        <taxon>Bacteria</taxon>
        <taxon>Bacillati</taxon>
        <taxon>Bacillota</taxon>
        <taxon>Erysipelotrichia</taxon>
        <taxon>Erysipelotrichales</taxon>
        <taxon>Coprobacillaceae</taxon>
        <taxon>Thomasclavelia</taxon>
    </lineage>
</organism>
<dbReference type="AlphaFoldDB" id="A0A1Y4QNK0"/>
<feature type="coiled-coil region" evidence="1">
    <location>
        <begin position="140"/>
        <end position="174"/>
    </location>
</feature>
<keyword evidence="2" id="KW-0472">Membrane</keyword>
<keyword evidence="1" id="KW-0175">Coiled coil</keyword>
<evidence type="ECO:0000256" key="2">
    <source>
        <dbReference type="SAM" id="Phobius"/>
    </source>
</evidence>
<dbReference type="EMBL" id="NFLB01000001">
    <property type="protein sequence ID" value="OUQ06640.1"/>
    <property type="molecule type" value="Genomic_DNA"/>
</dbReference>
<evidence type="ECO:0000313" key="4">
    <source>
        <dbReference type="Proteomes" id="UP000196258"/>
    </source>
</evidence>
<dbReference type="PROSITE" id="PS51257">
    <property type="entry name" value="PROKAR_LIPOPROTEIN"/>
    <property type="match status" value="1"/>
</dbReference>
<gene>
    <name evidence="3" type="ORF">B5E91_01555</name>
</gene>
<feature type="transmembrane region" description="Helical" evidence="2">
    <location>
        <begin position="261"/>
        <end position="282"/>
    </location>
</feature>
<dbReference type="Proteomes" id="UP000196258">
    <property type="component" value="Unassembled WGS sequence"/>
</dbReference>
<evidence type="ECO:0000256" key="1">
    <source>
        <dbReference type="SAM" id="Coils"/>
    </source>
</evidence>
<evidence type="ECO:0000313" key="3">
    <source>
        <dbReference type="EMBL" id="OUQ06640.1"/>
    </source>
</evidence>
<reference evidence="4" key="1">
    <citation type="submission" date="2017-04" db="EMBL/GenBank/DDBJ databases">
        <title>Function of individual gut microbiota members based on whole genome sequencing of pure cultures obtained from chicken caecum.</title>
        <authorList>
            <person name="Medvecky M."/>
            <person name="Cejkova D."/>
            <person name="Polansky O."/>
            <person name="Karasova D."/>
            <person name="Kubasova T."/>
            <person name="Cizek A."/>
            <person name="Rychlik I."/>
        </authorList>
    </citation>
    <scope>NUCLEOTIDE SEQUENCE [LARGE SCALE GENOMIC DNA]</scope>
    <source>
        <strain evidence="4">An149</strain>
    </source>
</reference>